<sequence>MESPNPFASTPPTSRELSQDDNIINESADERILDDDDLQSLQDHEYLDNRPFPSTEAAEEEPETMNDGEAPRTKKKTFELSDIGRRLSSPTEDEDTSEPVYSPVTLELPHINCQEKIIICIDLSEEVNRIPFFSRDGTKQIPLDIIKRALTLYIRTKIDMNHRHQFALVVFQESFFWVQDFTSHTEDVLHVVQDLTTDGKEPEACNLTSLFDTIEENMSNLPEVENSQIIPPPFTVRTLFIYGRSHVVPSFEGGSSAQQRLAKSPYFFFDVFYLHEPPSESNKCKEIFDVFLSLDKESTSYIHEVGRNTTHVYDKFAMLLAHPLQRQMQEVCNYSIFPKP</sequence>
<dbReference type="GO" id="GO:0016604">
    <property type="term" value="C:nuclear body"/>
    <property type="evidence" value="ECO:0007669"/>
    <property type="project" value="TreeGrafter"/>
</dbReference>
<keyword evidence="9" id="KW-0833">Ubl conjugation pathway</keyword>
<dbReference type="GO" id="GO:0070531">
    <property type="term" value="C:BRCA1-A complex"/>
    <property type="evidence" value="ECO:0007669"/>
    <property type="project" value="InterPro"/>
</dbReference>
<evidence type="ECO:0000256" key="10">
    <source>
        <dbReference type="ARBA" id="ARBA00022853"/>
    </source>
</evidence>
<keyword evidence="5" id="KW-0963">Cytoplasm</keyword>
<dbReference type="PANTHER" id="PTHR15660">
    <property type="entry name" value="BRISC AND BRCA1-A COMPLEX MEMBER 1"/>
    <property type="match status" value="1"/>
</dbReference>
<keyword evidence="10" id="KW-0156">Chromatin regulator</keyword>
<keyword evidence="11" id="KW-0234">DNA repair</keyword>
<protein>
    <recommendedName>
        <fullName evidence="4">BRISC and BRCA1-A complex member 1</fullName>
    </recommendedName>
    <alternativeName>
        <fullName evidence="14">Mediator of RAP80 interactions and targeting subunit of 40 kDa</fullName>
    </alternativeName>
    <alternativeName>
        <fullName evidence="15">New component of the BRCA1-A complex</fullName>
    </alternativeName>
</protein>
<evidence type="ECO:0000256" key="3">
    <source>
        <dbReference type="ARBA" id="ARBA00010809"/>
    </source>
</evidence>
<evidence type="ECO:0000256" key="12">
    <source>
        <dbReference type="ARBA" id="ARBA00023242"/>
    </source>
</evidence>
<dbReference type="InterPro" id="IPR036465">
    <property type="entry name" value="vWFA_dom_sf"/>
</dbReference>
<dbReference type="InterPro" id="IPR026126">
    <property type="entry name" value="BABAM1"/>
</dbReference>
<dbReference type="GO" id="GO:0051301">
    <property type="term" value="P:cell division"/>
    <property type="evidence" value="ECO:0007669"/>
    <property type="project" value="UniProtKB-KW"/>
</dbReference>
<evidence type="ECO:0000256" key="14">
    <source>
        <dbReference type="ARBA" id="ARBA00030984"/>
    </source>
</evidence>
<gene>
    <name evidence="17" type="ORF">HOLleu_14204</name>
</gene>
<feature type="region of interest" description="Disordered" evidence="16">
    <location>
        <begin position="1"/>
        <end position="99"/>
    </location>
</feature>
<dbReference type="CDD" id="cd21502">
    <property type="entry name" value="vWA_BABAM1"/>
    <property type="match status" value="1"/>
</dbReference>
<dbReference type="GO" id="GO:0006325">
    <property type="term" value="P:chromatin organization"/>
    <property type="evidence" value="ECO:0007669"/>
    <property type="project" value="UniProtKB-KW"/>
</dbReference>
<dbReference type="OrthoDB" id="547311at2759"/>
<dbReference type="PANTHER" id="PTHR15660:SF1">
    <property type="entry name" value="BRISC AND BRCA1-A COMPLEX MEMBER 1"/>
    <property type="match status" value="1"/>
</dbReference>
<comment type="subcellular location">
    <subcellularLocation>
        <location evidence="2">Cytoplasm</location>
    </subcellularLocation>
    <subcellularLocation>
        <location evidence="1">Nucleus</location>
    </subcellularLocation>
</comment>
<evidence type="ECO:0000256" key="6">
    <source>
        <dbReference type="ARBA" id="ARBA00022618"/>
    </source>
</evidence>
<evidence type="ECO:0000313" key="17">
    <source>
        <dbReference type="EMBL" id="KAJ8040020.1"/>
    </source>
</evidence>
<evidence type="ECO:0000256" key="8">
    <source>
        <dbReference type="ARBA" id="ARBA00022776"/>
    </source>
</evidence>
<comment type="similarity">
    <text evidence="3">Belongs to the BABAM1 family.</text>
</comment>
<evidence type="ECO:0000256" key="13">
    <source>
        <dbReference type="ARBA" id="ARBA00023306"/>
    </source>
</evidence>
<evidence type="ECO:0000256" key="9">
    <source>
        <dbReference type="ARBA" id="ARBA00022786"/>
    </source>
</evidence>
<dbReference type="SUPFAM" id="SSF53300">
    <property type="entry name" value="vWA-like"/>
    <property type="match status" value="1"/>
</dbReference>
<dbReference type="GO" id="GO:0007095">
    <property type="term" value="P:mitotic G2 DNA damage checkpoint signaling"/>
    <property type="evidence" value="ECO:0007669"/>
    <property type="project" value="TreeGrafter"/>
</dbReference>
<proteinExistence type="inferred from homology"/>
<comment type="caution">
    <text evidence="17">The sequence shown here is derived from an EMBL/GenBank/DDBJ whole genome shotgun (WGS) entry which is preliminary data.</text>
</comment>
<evidence type="ECO:0000256" key="15">
    <source>
        <dbReference type="ARBA" id="ARBA00031038"/>
    </source>
</evidence>
<evidence type="ECO:0000256" key="1">
    <source>
        <dbReference type="ARBA" id="ARBA00004123"/>
    </source>
</evidence>
<evidence type="ECO:0000256" key="2">
    <source>
        <dbReference type="ARBA" id="ARBA00004496"/>
    </source>
</evidence>
<keyword evidence="6" id="KW-0132">Cell division</keyword>
<feature type="compositionally biased region" description="Polar residues" evidence="16">
    <location>
        <begin position="1"/>
        <end position="25"/>
    </location>
</feature>
<feature type="compositionally biased region" description="Acidic residues" evidence="16">
    <location>
        <begin position="57"/>
        <end position="66"/>
    </location>
</feature>
<dbReference type="GO" id="GO:0070552">
    <property type="term" value="C:BRISC complex"/>
    <property type="evidence" value="ECO:0007669"/>
    <property type="project" value="InterPro"/>
</dbReference>
<reference evidence="17" key="1">
    <citation type="submission" date="2021-10" db="EMBL/GenBank/DDBJ databases">
        <title>Tropical sea cucumber genome reveals ecological adaptation and Cuvierian tubules defense mechanism.</title>
        <authorList>
            <person name="Chen T."/>
        </authorList>
    </citation>
    <scope>NUCLEOTIDE SEQUENCE</scope>
    <source>
        <strain evidence="17">Nanhai2018</strain>
        <tissue evidence="17">Muscle</tissue>
    </source>
</reference>
<evidence type="ECO:0000256" key="4">
    <source>
        <dbReference type="ARBA" id="ARBA00019437"/>
    </source>
</evidence>
<organism evidence="17 18">
    <name type="scientific">Holothuria leucospilota</name>
    <name type="common">Black long sea cucumber</name>
    <name type="synonym">Mertensiothuria leucospilota</name>
    <dbReference type="NCBI Taxonomy" id="206669"/>
    <lineage>
        <taxon>Eukaryota</taxon>
        <taxon>Metazoa</taxon>
        <taxon>Echinodermata</taxon>
        <taxon>Eleutherozoa</taxon>
        <taxon>Echinozoa</taxon>
        <taxon>Holothuroidea</taxon>
        <taxon>Aspidochirotacea</taxon>
        <taxon>Aspidochirotida</taxon>
        <taxon>Holothuriidae</taxon>
        <taxon>Holothuria</taxon>
    </lineage>
</organism>
<dbReference type="EMBL" id="JAIZAY010000006">
    <property type="protein sequence ID" value="KAJ8040020.1"/>
    <property type="molecule type" value="Genomic_DNA"/>
</dbReference>
<dbReference type="Proteomes" id="UP001152320">
    <property type="component" value="Chromosome 6"/>
</dbReference>
<evidence type="ECO:0000256" key="16">
    <source>
        <dbReference type="SAM" id="MobiDB-lite"/>
    </source>
</evidence>
<dbReference type="GO" id="GO:0006302">
    <property type="term" value="P:double-strand break repair"/>
    <property type="evidence" value="ECO:0007669"/>
    <property type="project" value="TreeGrafter"/>
</dbReference>
<dbReference type="AlphaFoldDB" id="A0A9Q1HBK8"/>
<feature type="compositionally biased region" description="Basic and acidic residues" evidence="16">
    <location>
        <begin position="69"/>
        <end position="85"/>
    </location>
</feature>
<evidence type="ECO:0000313" key="18">
    <source>
        <dbReference type="Proteomes" id="UP001152320"/>
    </source>
</evidence>
<evidence type="ECO:0000256" key="7">
    <source>
        <dbReference type="ARBA" id="ARBA00022763"/>
    </source>
</evidence>
<evidence type="ECO:0000256" key="5">
    <source>
        <dbReference type="ARBA" id="ARBA00022490"/>
    </source>
</evidence>
<accession>A0A9Q1HBK8</accession>
<keyword evidence="7" id="KW-0227">DNA damage</keyword>
<dbReference type="GO" id="GO:0045739">
    <property type="term" value="P:positive regulation of DNA repair"/>
    <property type="evidence" value="ECO:0007669"/>
    <property type="project" value="InterPro"/>
</dbReference>
<dbReference type="GO" id="GO:0005737">
    <property type="term" value="C:cytoplasm"/>
    <property type="evidence" value="ECO:0007669"/>
    <property type="project" value="UniProtKB-SubCell"/>
</dbReference>
<name>A0A9Q1HBK8_HOLLE</name>
<keyword evidence="12" id="KW-0539">Nucleus</keyword>
<evidence type="ECO:0000256" key="11">
    <source>
        <dbReference type="ARBA" id="ARBA00023204"/>
    </source>
</evidence>
<keyword evidence="18" id="KW-1185">Reference proteome</keyword>
<keyword evidence="8" id="KW-0498">Mitosis</keyword>
<keyword evidence="13" id="KW-0131">Cell cycle</keyword>